<evidence type="ECO:0000256" key="1">
    <source>
        <dbReference type="SAM" id="MobiDB-lite"/>
    </source>
</evidence>
<dbReference type="Proteomes" id="UP001164286">
    <property type="component" value="Unassembled WGS sequence"/>
</dbReference>
<sequence>MFKHGSTIPLARHFTGIEMPRQRSRGRVCKNHPPSSLFSGAPPTLDDFMGKGISKNTTNSVPESLMYDFKRSQSTGMERIEKVISGWIMQQGDDNHSVWRLCDVTAEFLARMEITDNMDNMAEHSSTAADRQLLRNALKEELEPFIEGLQSVTASKNAKKSWWESSRWRSQSKQEIALRKAAGLDGRAASLAKVLEGMSRSVGRVTPLGRCSAQEGRSRGKSRVTPQGASRHDYGHSVSALYRLATWDSAMSASRPYPVRRDSQDERTVYAYR</sequence>
<protein>
    <submittedName>
        <fullName evidence="2">Uncharacterized protein</fullName>
    </submittedName>
</protein>
<evidence type="ECO:0000313" key="3">
    <source>
        <dbReference type="Proteomes" id="UP001164286"/>
    </source>
</evidence>
<accession>A0AA38HET5</accession>
<feature type="region of interest" description="Disordered" evidence="1">
    <location>
        <begin position="253"/>
        <end position="273"/>
    </location>
</feature>
<dbReference type="EMBL" id="JAKWFO010000001">
    <property type="protein sequence ID" value="KAI9639095.1"/>
    <property type="molecule type" value="Genomic_DNA"/>
</dbReference>
<dbReference type="RefSeq" id="XP_052948872.1">
    <property type="nucleotide sequence ID" value="XM_053087755.1"/>
</dbReference>
<feature type="compositionally biased region" description="Basic and acidic residues" evidence="1">
    <location>
        <begin position="259"/>
        <end position="273"/>
    </location>
</feature>
<gene>
    <name evidence="2" type="ORF">MKK02DRAFT_29231</name>
</gene>
<comment type="caution">
    <text evidence="2">The sequence shown here is derived from an EMBL/GenBank/DDBJ whole genome shotgun (WGS) entry which is preliminary data.</text>
</comment>
<proteinExistence type="predicted"/>
<feature type="region of interest" description="Disordered" evidence="1">
    <location>
        <begin position="206"/>
        <end position="232"/>
    </location>
</feature>
<dbReference type="GeneID" id="77726960"/>
<keyword evidence="3" id="KW-1185">Reference proteome</keyword>
<dbReference type="AlphaFoldDB" id="A0AA38HET5"/>
<evidence type="ECO:0000313" key="2">
    <source>
        <dbReference type="EMBL" id="KAI9639095.1"/>
    </source>
</evidence>
<name>A0AA38HET5_9TREE</name>
<reference evidence="2" key="1">
    <citation type="journal article" date="2022" name="G3 (Bethesda)">
        <title>High quality genome of the basidiomycete yeast Dioszegia hungarica PDD-24b-2 isolated from cloud water.</title>
        <authorList>
            <person name="Jarrige D."/>
            <person name="Haridas S."/>
            <person name="Bleykasten-Grosshans C."/>
            <person name="Joly M."/>
            <person name="Nadalig T."/>
            <person name="Sancelme M."/>
            <person name="Vuilleumier S."/>
            <person name="Grigoriev I.V."/>
            <person name="Amato P."/>
            <person name="Bringel F."/>
        </authorList>
    </citation>
    <scope>NUCLEOTIDE SEQUENCE</scope>
    <source>
        <strain evidence="2">PDD-24b-2</strain>
    </source>
</reference>
<feature type="region of interest" description="Disordered" evidence="1">
    <location>
        <begin position="22"/>
        <end position="43"/>
    </location>
</feature>
<organism evidence="2 3">
    <name type="scientific">Dioszegia hungarica</name>
    <dbReference type="NCBI Taxonomy" id="4972"/>
    <lineage>
        <taxon>Eukaryota</taxon>
        <taxon>Fungi</taxon>
        <taxon>Dikarya</taxon>
        <taxon>Basidiomycota</taxon>
        <taxon>Agaricomycotina</taxon>
        <taxon>Tremellomycetes</taxon>
        <taxon>Tremellales</taxon>
        <taxon>Bulleribasidiaceae</taxon>
        <taxon>Dioszegia</taxon>
    </lineage>
</organism>